<keyword evidence="1" id="KW-0813">Transport</keyword>
<evidence type="ECO:0000259" key="7">
    <source>
        <dbReference type="PROSITE" id="PS51099"/>
    </source>
</evidence>
<evidence type="ECO:0000256" key="3">
    <source>
        <dbReference type="ARBA" id="ARBA00022597"/>
    </source>
</evidence>
<name>A0A6J6D833_9ZZZZ</name>
<feature type="domain" description="PTS EIIB type-2" evidence="7">
    <location>
        <begin position="4"/>
        <end position="99"/>
    </location>
</feature>
<dbReference type="GO" id="GO:0090563">
    <property type="term" value="F:protein-phosphocysteine-sugar phosphotransferase activity"/>
    <property type="evidence" value="ECO:0007669"/>
    <property type="project" value="TreeGrafter"/>
</dbReference>
<evidence type="ECO:0000256" key="2">
    <source>
        <dbReference type="ARBA" id="ARBA00022553"/>
    </source>
</evidence>
<dbReference type="GO" id="GO:0022877">
    <property type="term" value="F:protein-N(PI)-phosphohistidine-fructose phosphotransferase system transporter activity"/>
    <property type="evidence" value="ECO:0007669"/>
    <property type="project" value="InterPro"/>
</dbReference>
<dbReference type="InterPro" id="IPR050864">
    <property type="entry name" value="Bacterial_PTS_Sugar_Transport"/>
</dbReference>
<dbReference type="PANTHER" id="PTHR30505">
    <property type="entry name" value="FRUCTOSE-LIKE PERMEASE"/>
    <property type="match status" value="1"/>
</dbReference>
<keyword evidence="6" id="KW-0418">Kinase</keyword>
<dbReference type="InterPro" id="IPR036095">
    <property type="entry name" value="PTS_EIIB-like_sf"/>
</dbReference>
<reference evidence="8" key="1">
    <citation type="submission" date="2020-05" db="EMBL/GenBank/DDBJ databases">
        <authorList>
            <person name="Chiriac C."/>
            <person name="Salcher M."/>
            <person name="Ghai R."/>
            <person name="Kavagutti S V."/>
        </authorList>
    </citation>
    <scope>NUCLEOTIDE SEQUENCE</scope>
</reference>
<evidence type="ECO:0000256" key="4">
    <source>
        <dbReference type="ARBA" id="ARBA00022679"/>
    </source>
</evidence>
<dbReference type="InterPro" id="IPR003353">
    <property type="entry name" value="PTS_IIB_fruc"/>
</dbReference>
<dbReference type="InterPro" id="IPR013011">
    <property type="entry name" value="PTS_EIIB_2"/>
</dbReference>
<accession>A0A6J6D833</accession>
<evidence type="ECO:0000256" key="5">
    <source>
        <dbReference type="ARBA" id="ARBA00022683"/>
    </source>
</evidence>
<evidence type="ECO:0000256" key="6">
    <source>
        <dbReference type="ARBA" id="ARBA00022777"/>
    </source>
</evidence>
<dbReference type="SUPFAM" id="SSF52794">
    <property type="entry name" value="PTS system IIB component-like"/>
    <property type="match status" value="1"/>
</dbReference>
<keyword evidence="5" id="KW-0598">Phosphotransferase system</keyword>
<dbReference type="EMBL" id="CAEZSZ010000114">
    <property type="protein sequence ID" value="CAB4559992.1"/>
    <property type="molecule type" value="Genomic_DNA"/>
</dbReference>
<keyword evidence="3" id="KW-0762">Sugar transport</keyword>
<dbReference type="Gene3D" id="3.40.50.2300">
    <property type="match status" value="1"/>
</dbReference>
<protein>
    <submittedName>
        <fullName evidence="8">Unannotated protein</fullName>
    </submittedName>
</protein>
<keyword evidence="4" id="KW-0808">Transferase</keyword>
<dbReference type="InterPro" id="IPR003501">
    <property type="entry name" value="PTS_EIIB_2/3"/>
</dbReference>
<dbReference type="CDD" id="cd05569">
    <property type="entry name" value="PTS_IIB_fructose"/>
    <property type="match status" value="1"/>
</dbReference>
<dbReference type="GO" id="GO:0016301">
    <property type="term" value="F:kinase activity"/>
    <property type="evidence" value="ECO:0007669"/>
    <property type="project" value="UniProtKB-KW"/>
</dbReference>
<keyword evidence="2" id="KW-0597">Phosphoprotein</keyword>
<proteinExistence type="predicted"/>
<dbReference type="NCBIfam" id="TIGR00829">
    <property type="entry name" value="FRU"/>
    <property type="match status" value="1"/>
</dbReference>
<dbReference type="AlphaFoldDB" id="A0A6J6D833"/>
<evidence type="ECO:0000256" key="1">
    <source>
        <dbReference type="ARBA" id="ARBA00022448"/>
    </source>
</evidence>
<dbReference type="Pfam" id="PF02302">
    <property type="entry name" value="PTS_IIB"/>
    <property type="match status" value="1"/>
</dbReference>
<dbReference type="PANTHER" id="PTHR30505:SF0">
    <property type="entry name" value="FRUCTOSE-LIKE PTS SYSTEM EIIBC COMPONENT-RELATED"/>
    <property type="match status" value="1"/>
</dbReference>
<organism evidence="8">
    <name type="scientific">freshwater metagenome</name>
    <dbReference type="NCBI Taxonomy" id="449393"/>
    <lineage>
        <taxon>unclassified sequences</taxon>
        <taxon>metagenomes</taxon>
        <taxon>ecological metagenomes</taxon>
    </lineage>
</organism>
<sequence>MAKIVCVTSCMTGIAQTYMAAEALEQAGRKLGHDVKVEAQGSAGAKPLSAADIESADAVIFAVDLRVRDRDRFIGKPFIEVPVNKAMHGSQELITVLLASIANGTAVRVGEGPSNPVSLTKKPGFFARLLGKR</sequence>
<dbReference type="PROSITE" id="PS51099">
    <property type="entry name" value="PTS_EIIB_TYPE_2"/>
    <property type="match status" value="1"/>
</dbReference>
<dbReference type="GO" id="GO:0005886">
    <property type="term" value="C:plasma membrane"/>
    <property type="evidence" value="ECO:0007669"/>
    <property type="project" value="TreeGrafter"/>
</dbReference>
<dbReference type="GO" id="GO:0009401">
    <property type="term" value="P:phosphoenolpyruvate-dependent sugar phosphotransferase system"/>
    <property type="evidence" value="ECO:0007669"/>
    <property type="project" value="UniProtKB-KW"/>
</dbReference>
<gene>
    <name evidence="8" type="ORF">UFOPK1561_00839</name>
</gene>
<evidence type="ECO:0000313" key="8">
    <source>
        <dbReference type="EMBL" id="CAB4559992.1"/>
    </source>
</evidence>